<reference evidence="2 3" key="1">
    <citation type="submission" date="2023-03" db="EMBL/GenBank/DDBJ databases">
        <title>High-quality genome of Scylla paramamosain provides insights in environmental adaptation.</title>
        <authorList>
            <person name="Zhang L."/>
        </authorList>
    </citation>
    <scope>NUCLEOTIDE SEQUENCE [LARGE SCALE GENOMIC DNA]</scope>
    <source>
        <strain evidence="2">LZ_2023a</strain>
        <tissue evidence="2">Muscle</tissue>
    </source>
</reference>
<gene>
    <name evidence="2" type="ORF">O3P69_015414</name>
</gene>
<feature type="region of interest" description="Disordered" evidence="1">
    <location>
        <begin position="1"/>
        <end position="112"/>
    </location>
</feature>
<dbReference type="EMBL" id="JARAKH010000039">
    <property type="protein sequence ID" value="KAK8382500.1"/>
    <property type="molecule type" value="Genomic_DNA"/>
</dbReference>
<accession>A0AAW0T6B6</accession>
<protein>
    <submittedName>
        <fullName evidence="2">Uncharacterized protein</fullName>
    </submittedName>
</protein>
<name>A0AAW0T6B6_SCYPA</name>
<keyword evidence="3" id="KW-1185">Reference proteome</keyword>
<feature type="compositionally biased region" description="Basic and acidic residues" evidence="1">
    <location>
        <begin position="53"/>
        <end position="66"/>
    </location>
</feature>
<evidence type="ECO:0000313" key="2">
    <source>
        <dbReference type="EMBL" id="KAK8382500.1"/>
    </source>
</evidence>
<dbReference type="Proteomes" id="UP001487740">
    <property type="component" value="Unassembled WGS sequence"/>
</dbReference>
<proteinExistence type="predicted"/>
<evidence type="ECO:0000256" key="1">
    <source>
        <dbReference type="SAM" id="MobiDB-lite"/>
    </source>
</evidence>
<feature type="compositionally biased region" description="Polar residues" evidence="1">
    <location>
        <begin position="42"/>
        <end position="51"/>
    </location>
</feature>
<comment type="caution">
    <text evidence="2">The sequence shown here is derived from an EMBL/GenBank/DDBJ whole genome shotgun (WGS) entry which is preliminary data.</text>
</comment>
<organism evidence="2 3">
    <name type="scientific">Scylla paramamosain</name>
    <name type="common">Mud crab</name>
    <dbReference type="NCBI Taxonomy" id="85552"/>
    <lineage>
        <taxon>Eukaryota</taxon>
        <taxon>Metazoa</taxon>
        <taxon>Ecdysozoa</taxon>
        <taxon>Arthropoda</taxon>
        <taxon>Crustacea</taxon>
        <taxon>Multicrustacea</taxon>
        <taxon>Malacostraca</taxon>
        <taxon>Eumalacostraca</taxon>
        <taxon>Eucarida</taxon>
        <taxon>Decapoda</taxon>
        <taxon>Pleocyemata</taxon>
        <taxon>Brachyura</taxon>
        <taxon>Eubrachyura</taxon>
        <taxon>Portunoidea</taxon>
        <taxon>Portunidae</taxon>
        <taxon>Portuninae</taxon>
        <taxon>Scylla</taxon>
    </lineage>
</organism>
<dbReference type="AlphaFoldDB" id="A0AAW0T6B6"/>
<sequence>MSSSLSDAGGTRAVAFEVGPPDASDSLIRRHPPRKFQRLEDQQQANTITQEQLEEKQATAERRRQEILTQRVQSAKHRSAMRMRPDNDDGDEVEKDDGVIETAASITSENEL</sequence>
<evidence type="ECO:0000313" key="3">
    <source>
        <dbReference type="Proteomes" id="UP001487740"/>
    </source>
</evidence>